<keyword evidence="1" id="KW-0863">Zinc-finger</keyword>
<feature type="non-terminal residue" evidence="3">
    <location>
        <position position="1"/>
    </location>
</feature>
<dbReference type="PROSITE" id="PS00028">
    <property type="entry name" value="ZINC_FINGER_C2H2_1"/>
    <property type="match status" value="2"/>
</dbReference>
<reference evidence="3 4" key="1">
    <citation type="submission" date="2017-07" db="EMBL/GenBank/DDBJ databases">
        <authorList>
            <person name="Talla V."/>
            <person name="Backstrom N."/>
        </authorList>
    </citation>
    <scope>NUCLEOTIDE SEQUENCE [LARGE SCALE GENOMIC DNA]</scope>
</reference>
<sequence>IFQEHEVTKSIKCYACNKIFYSKSDFKKHARNRHERKYSYGCHICGLRFDSLKHKWDHLWNEHKERAINNDCPLCTKAYRRYTDLKKHVQQEHANTLTDNGASVLRKIKEFREQSLKQKKNYTY</sequence>
<dbReference type="Gene3D" id="3.30.160.60">
    <property type="entry name" value="Classic Zinc Finger"/>
    <property type="match status" value="1"/>
</dbReference>
<dbReference type="InterPro" id="IPR036236">
    <property type="entry name" value="Znf_C2H2_sf"/>
</dbReference>
<dbReference type="Pfam" id="PF00096">
    <property type="entry name" value="zf-C2H2"/>
    <property type="match status" value="2"/>
</dbReference>
<evidence type="ECO:0000256" key="1">
    <source>
        <dbReference type="PROSITE-ProRule" id="PRU00042"/>
    </source>
</evidence>
<evidence type="ECO:0000259" key="2">
    <source>
        <dbReference type="PROSITE" id="PS50157"/>
    </source>
</evidence>
<evidence type="ECO:0000313" key="3">
    <source>
        <dbReference type="EMBL" id="VVC90762.1"/>
    </source>
</evidence>
<dbReference type="SMART" id="SM00355">
    <property type="entry name" value="ZnF_C2H2"/>
    <property type="match status" value="3"/>
</dbReference>
<gene>
    <name evidence="3" type="ORF">LSINAPIS_LOCUS3607</name>
</gene>
<accession>A0A5E4PZW9</accession>
<feature type="domain" description="C2H2-type" evidence="2">
    <location>
        <begin position="70"/>
        <end position="98"/>
    </location>
</feature>
<evidence type="ECO:0000313" key="4">
    <source>
        <dbReference type="Proteomes" id="UP000324832"/>
    </source>
</evidence>
<protein>
    <recommendedName>
        <fullName evidence="2">C2H2-type domain-containing protein</fullName>
    </recommendedName>
</protein>
<keyword evidence="1" id="KW-0479">Metal-binding</keyword>
<feature type="domain" description="C2H2-type" evidence="2">
    <location>
        <begin position="11"/>
        <end position="39"/>
    </location>
</feature>
<keyword evidence="4" id="KW-1185">Reference proteome</keyword>
<dbReference type="InterPro" id="IPR013087">
    <property type="entry name" value="Znf_C2H2_type"/>
</dbReference>
<dbReference type="Proteomes" id="UP000324832">
    <property type="component" value="Unassembled WGS sequence"/>
</dbReference>
<dbReference type="GO" id="GO:0008270">
    <property type="term" value="F:zinc ion binding"/>
    <property type="evidence" value="ECO:0007669"/>
    <property type="project" value="UniProtKB-KW"/>
</dbReference>
<dbReference type="SUPFAM" id="SSF57667">
    <property type="entry name" value="beta-beta-alpha zinc fingers"/>
    <property type="match status" value="1"/>
</dbReference>
<keyword evidence="1" id="KW-0862">Zinc</keyword>
<dbReference type="EMBL" id="FZQP02000870">
    <property type="protein sequence ID" value="VVC90762.1"/>
    <property type="molecule type" value="Genomic_DNA"/>
</dbReference>
<dbReference type="AlphaFoldDB" id="A0A5E4PZW9"/>
<dbReference type="PROSITE" id="PS50157">
    <property type="entry name" value="ZINC_FINGER_C2H2_2"/>
    <property type="match status" value="2"/>
</dbReference>
<organism evidence="3 4">
    <name type="scientific">Leptidea sinapis</name>
    <dbReference type="NCBI Taxonomy" id="189913"/>
    <lineage>
        <taxon>Eukaryota</taxon>
        <taxon>Metazoa</taxon>
        <taxon>Ecdysozoa</taxon>
        <taxon>Arthropoda</taxon>
        <taxon>Hexapoda</taxon>
        <taxon>Insecta</taxon>
        <taxon>Pterygota</taxon>
        <taxon>Neoptera</taxon>
        <taxon>Endopterygota</taxon>
        <taxon>Lepidoptera</taxon>
        <taxon>Glossata</taxon>
        <taxon>Ditrysia</taxon>
        <taxon>Papilionoidea</taxon>
        <taxon>Pieridae</taxon>
        <taxon>Dismorphiinae</taxon>
        <taxon>Leptidea</taxon>
    </lineage>
</organism>
<name>A0A5E4PZW9_9NEOP</name>
<proteinExistence type="predicted"/>